<dbReference type="OrthoDB" id="8616706at2759"/>
<dbReference type="EMBL" id="CACRXK020020554">
    <property type="protein sequence ID" value="CAB4034945.1"/>
    <property type="molecule type" value="Genomic_DNA"/>
</dbReference>
<dbReference type="Proteomes" id="UP001152795">
    <property type="component" value="Unassembled WGS sequence"/>
</dbReference>
<comment type="caution">
    <text evidence="1">The sequence shown here is derived from an EMBL/GenBank/DDBJ whole genome shotgun (WGS) entry which is preliminary data.</text>
</comment>
<name>A0A6S7JQP6_PARCT</name>
<keyword evidence="2" id="KW-1185">Reference proteome</keyword>
<dbReference type="AlphaFoldDB" id="A0A6S7JQP6"/>
<evidence type="ECO:0000313" key="1">
    <source>
        <dbReference type="EMBL" id="CAB4034945.1"/>
    </source>
</evidence>
<organism evidence="1 2">
    <name type="scientific">Paramuricea clavata</name>
    <name type="common">Red gorgonian</name>
    <name type="synonym">Violescent sea-whip</name>
    <dbReference type="NCBI Taxonomy" id="317549"/>
    <lineage>
        <taxon>Eukaryota</taxon>
        <taxon>Metazoa</taxon>
        <taxon>Cnidaria</taxon>
        <taxon>Anthozoa</taxon>
        <taxon>Octocorallia</taxon>
        <taxon>Malacalcyonacea</taxon>
        <taxon>Plexauridae</taxon>
        <taxon>Paramuricea</taxon>
    </lineage>
</organism>
<sequence length="294" mass="32892">MLQLGVRQMPPLFNCSSSSATSTFLLLSYTISLFVTTSHFNMGNITESFGLTKKQVMDPCTRERDDFNLRKQLDKLVSSCGQPELKLKHEDSISSESDTVCTVVDTNDTLAKMLSKVDDFVASCSGEDLRSSVVKEIKHRYNAKVKAFVSKTTNATKLRTRKGMQVAQNVHLSLGQPVGKKDTDEVPLLNVSPWGGTVNAEGKNVILANTCPIDNFLTIFYALMKMHGSAYQHLSASTHLYASALVRISRLFDAGKFSEGKWEWLKLFPGRFELSERNKVDLWGNEEEMFVSRL</sequence>
<evidence type="ECO:0000313" key="2">
    <source>
        <dbReference type="Proteomes" id="UP001152795"/>
    </source>
</evidence>
<reference evidence="1" key="1">
    <citation type="submission" date="2020-04" db="EMBL/GenBank/DDBJ databases">
        <authorList>
            <person name="Alioto T."/>
            <person name="Alioto T."/>
            <person name="Gomez Garrido J."/>
        </authorList>
    </citation>
    <scope>NUCLEOTIDE SEQUENCE</scope>
    <source>
        <strain evidence="1">A484AB</strain>
    </source>
</reference>
<proteinExistence type="predicted"/>
<accession>A0A6S7JQP6</accession>
<protein>
    <submittedName>
        <fullName evidence="1">Uncharacterized protein</fullName>
    </submittedName>
</protein>
<gene>
    <name evidence="1" type="ORF">PACLA_8A080899</name>
</gene>